<feature type="transmembrane region" description="Helical" evidence="6">
    <location>
        <begin position="74"/>
        <end position="97"/>
    </location>
</feature>
<dbReference type="AlphaFoldDB" id="A0A4Y3QYI7"/>
<feature type="transmembrane region" description="Helical" evidence="6">
    <location>
        <begin position="155"/>
        <end position="178"/>
    </location>
</feature>
<evidence type="ECO:0000256" key="1">
    <source>
        <dbReference type="ARBA" id="ARBA00004141"/>
    </source>
</evidence>
<keyword evidence="4 6" id="KW-0472">Membrane</keyword>
<dbReference type="PROSITE" id="PS51012">
    <property type="entry name" value="ABC_TM2"/>
    <property type="match status" value="1"/>
</dbReference>
<evidence type="ECO:0000256" key="4">
    <source>
        <dbReference type="ARBA" id="ARBA00023136"/>
    </source>
</evidence>
<keyword evidence="6" id="KW-0813">Transport</keyword>
<feature type="transmembrane region" description="Helical" evidence="6">
    <location>
        <begin position="118"/>
        <end position="143"/>
    </location>
</feature>
<dbReference type="PANTHER" id="PTHR43229:SF2">
    <property type="entry name" value="NODULATION PROTEIN J"/>
    <property type="match status" value="1"/>
</dbReference>
<dbReference type="InterPro" id="IPR047817">
    <property type="entry name" value="ABC2_TM_bact-type"/>
</dbReference>
<keyword evidence="9" id="KW-1185">Reference proteome</keyword>
<keyword evidence="3 6" id="KW-1133">Transmembrane helix</keyword>
<dbReference type="OrthoDB" id="670210at2"/>
<evidence type="ECO:0000256" key="2">
    <source>
        <dbReference type="ARBA" id="ARBA00022692"/>
    </source>
</evidence>
<protein>
    <recommendedName>
        <fullName evidence="6">Transport permease protein</fullName>
    </recommendedName>
</protein>
<comment type="caution">
    <text evidence="8">The sequence shown here is derived from an EMBL/GenBank/DDBJ whole genome shotgun (WGS) entry which is preliminary data.</text>
</comment>
<evidence type="ECO:0000313" key="8">
    <source>
        <dbReference type="EMBL" id="GEB50485.1"/>
    </source>
</evidence>
<dbReference type="PANTHER" id="PTHR43229">
    <property type="entry name" value="NODULATION PROTEIN J"/>
    <property type="match status" value="1"/>
</dbReference>
<feature type="domain" description="ABC transmembrane type-2" evidence="7">
    <location>
        <begin position="27"/>
        <end position="266"/>
    </location>
</feature>
<dbReference type="Pfam" id="PF01061">
    <property type="entry name" value="ABC2_membrane"/>
    <property type="match status" value="1"/>
</dbReference>
<gene>
    <name evidence="8" type="ORF">SCA03_30360</name>
</gene>
<reference evidence="8 9" key="1">
    <citation type="submission" date="2019-06" db="EMBL/GenBank/DDBJ databases">
        <title>Whole genome shotgun sequence of Streptomyces cacaoi subsp. cacaoi NBRC 12748.</title>
        <authorList>
            <person name="Hosoyama A."/>
            <person name="Uohara A."/>
            <person name="Ohji S."/>
            <person name="Ichikawa N."/>
        </authorList>
    </citation>
    <scope>NUCLEOTIDE SEQUENCE [LARGE SCALE GENOMIC DNA]</scope>
    <source>
        <strain evidence="8 9">NBRC 12748</strain>
    </source>
</reference>
<dbReference type="InterPro" id="IPR051784">
    <property type="entry name" value="Nod_factor_ABC_transporter"/>
</dbReference>
<sequence>MSAAALALRDSRTMLRRVLLHARRYPSLSLSVLIMPVTMLLLFTFAFGGALGAGLTGGSGPGSAAGSGADYIDYIAPGIMLMAATAGSLSVAVGVCVDMTGGIVNRFRTMSISRTAFLTGHVVGAVLQTMAGVVLVTVVAVLIGFRPDASPLEWLAALGLLTLVALALAWLSAGFGLVARTVESASNMPMPLQFLPFLGSAVVTPETMPAGLRWFAEHQPFTPVIETLRGLLTGDGIGTDGPVALAWCTGLVLVGHLWARRAFHRSAAGR</sequence>
<dbReference type="RefSeq" id="WP_141275441.1">
    <property type="nucleotide sequence ID" value="NZ_BJMM01000013.1"/>
</dbReference>
<organism evidence="8 9">
    <name type="scientific">Streptomyces cacaoi</name>
    <dbReference type="NCBI Taxonomy" id="1898"/>
    <lineage>
        <taxon>Bacteria</taxon>
        <taxon>Bacillati</taxon>
        <taxon>Actinomycetota</taxon>
        <taxon>Actinomycetes</taxon>
        <taxon>Kitasatosporales</taxon>
        <taxon>Streptomycetaceae</taxon>
        <taxon>Streptomyces</taxon>
    </lineage>
</organism>
<evidence type="ECO:0000256" key="5">
    <source>
        <dbReference type="ARBA" id="ARBA00023251"/>
    </source>
</evidence>
<comment type="caution">
    <text evidence="6">Lacks conserved residue(s) required for the propagation of feature annotation.</text>
</comment>
<dbReference type="InterPro" id="IPR000412">
    <property type="entry name" value="ABC_2_transport"/>
</dbReference>
<dbReference type="GO" id="GO:0043190">
    <property type="term" value="C:ATP-binding cassette (ABC) transporter complex"/>
    <property type="evidence" value="ECO:0007669"/>
    <property type="project" value="InterPro"/>
</dbReference>
<comment type="similarity">
    <text evidence="6">Belongs to the ABC-2 integral membrane protein family.</text>
</comment>
<dbReference type="PIRSF" id="PIRSF006648">
    <property type="entry name" value="DrrB"/>
    <property type="match status" value="1"/>
</dbReference>
<dbReference type="GO" id="GO:0140359">
    <property type="term" value="F:ABC-type transporter activity"/>
    <property type="evidence" value="ECO:0007669"/>
    <property type="project" value="InterPro"/>
</dbReference>
<dbReference type="EMBL" id="BJMM01000013">
    <property type="protein sequence ID" value="GEB50485.1"/>
    <property type="molecule type" value="Genomic_DNA"/>
</dbReference>
<evidence type="ECO:0000313" key="9">
    <source>
        <dbReference type="Proteomes" id="UP000319210"/>
    </source>
</evidence>
<comment type="subcellular location">
    <subcellularLocation>
        <location evidence="6">Cell membrane</location>
        <topology evidence="6">Multi-pass membrane protein</topology>
    </subcellularLocation>
    <subcellularLocation>
        <location evidence="1">Membrane</location>
        <topology evidence="1">Multi-pass membrane protein</topology>
    </subcellularLocation>
</comment>
<accession>A0A4Y3QYI7</accession>
<dbReference type="Proteomes" id="UP000319210">
    <property type="component" value="Unassembled WGS sequence"/>
</dbReference>
<dbReference type="GO" id="GO:0046677">
    <property type="term" value="P:response to antibiotic"/>
    <property type="evidence" value="ECO:0007669"/>
    <property type="project" value="UniProtKB-KW"/>
</dbReference>
<evidence type="ECO:0000256" key="3">
    <source>
        <dbReference type="ARBA" id="ARBA00022989"/>
    </source>
</evidence>
<keyword evidence="2 6" id="KW-0812">Transmembrane</keyword>
<proteinExistence type="inferred from homology"/>
<keyword evidence="5" id="KW-0046">Antibiotic resistance</keyword>
<name>A0A4Y3QYI7_STRCI</name>
<keyword evidence="6" id="KW-1003">Cell membrane</keyword>
<dbReference type="InterPro" id="IPR013525">
    <property type="entry name" value="ABC2_TM"/>
</dbReference>
<evidence type="ECO:0000259" key="7">
    <source>
        <dbReference type="PROSITE" id="PS51012"/>
    </source>
</evidence>
<evidence type="ECO:0000256" key="6">
    <source>
        <dbReference type="RuleBase" id="RU361157"/>
    </source>
</evidence>